<feature type="transmembrane region" description="Helical" evidence="1">
    <location>
        <begin position="432"/>
        <end position="452"/>
    </location>
</feature>
<dbReference type="GO" id="GO:0005886">
    <property type="term" value="C:plasma membrane"/>
    <property type="evidence" value="ECO:0007669"/>
    <property type="project" value="TreeGrafter"/>
</dbReference>
<comment type="caution">
    <text evidence="2">The sequence shown here is derived from an EMBL/GenBank/DDBJ whole genome shotgun (WGS) entry which is preliminary data.</text>
</comment>
<dbReference type="PANTHER" id="PTHR32063:SF18">
    <property type="entry name" value="CATION EFFLUX SYSTEM PROTEIN"/>
    <property type="match status" value="1"/>
</dbReference>
<dbReference type="Proteomes" id="UP000576082">
    <property type="component" value="Unassembled WGS sequence"/>
</dbReference>
<dbReference type="GO" id="GO:0042910">
    <property type="term" value="F:xenobiotic transmembrane transporter activity"/>
    <property type="evidence" value="ECO:0007669"/>
    <property type="project" value="TreeGrafter"/>
</dbReference>
<feature type="transmembrane region" description="Helical" evidence="1">
    <location>
        <begin position="361"/>
        <end position="381"/>
    </location>
</feature>
<dbReference type="RefSeq" id="WP_169660796.1">
    <property type="nucleotide sequence ID" value="NZ_JABANE010000181.1"/>
</dbReference>
<feature type="transmembrane region" description="Helical" evidence="1">
    <location>
        <begin position="464"/>
        <end position="491"/>
    </location>
</feature>
<keyword evidence="1" id="KW-0472">Membrane</keyword>
<feature type="transmembrane region" description="Helical" evidence="1">
    <location>
        <begin position="387"/>
        <end position="411"/>
    </location>
</feature>
<dbReference type="SUPFAM" id="SSF82714">
    <property type="entry name" value="Multidrug efflux transporter AcrB TolC docking domain, DN and DC subdomains"/>
    <property type="match status" value="2"/>
</dbReference>
<feature type="transmembrane region" description="Helical" evidence="1">
    <location>
        <begin position="920"/>
        <end position="941"/>
    </location>
</feature>
<gene>
    <name evidence="2" type="ORF">HHU12_31915</name>
</gene>
<feature type="transmembrane region" description="Helical" evidence="1">
    <location>
        <begin position="894"/>
        <end position="914"/>
    </location>
</feature>
<dbReference type="Gene3D" id="3.30.70.1440">
    <property type="entry name" value="Multidrug efflux transporter AcrB pore domain"/>
    <property type="match status" value="1"/>
</dbReference>
<dbReference type="Gene3D" id="3.30.70.1430">
    <property type="entry name" value="Multidrug efflux transporter AcrB pore domain"/>
    <property type="match status" value="2"/>
</dbReference>
<dbReference type="EMBL" id="JABANE010000181">
    <property type="protein sequence ID" value="NME72610.1"/>
    <property type="molecule type" value="Genomic_DNA"/>
</dbReference>
<evidence type="ECO:0000256" key="1">
    <source>
        <dbReference type="SAM" id="Phobius"/>
    </source>
</evidence>
<feature type="non-terminal residue" evidence="2">
    <location>
        <position position="946"/>
    </location>
</feature>
<reference evidence="2 3" key="1">
    <citation type="submission" date="2020-04" db="EMBL/GenBank/DDBJ databases">
        <title>Flammeovirga sp. SR4, a novel species isolated from seawater.</title>
        <authorList>
            <person name="Wang X."/>
        </authorList>
    </citation>
    <scope>NUCLEOTIDE SEQUENCE [LARGE SCALE GENOMIC DNA]</scope>
    <source>
        <strain evidence="2 3">ATCC 23126</strain>
    </source>
</reference>
<dbReference type="SUPFAM" id="SSF82866">
    <property type="entry name" value="Multidrug efflux transporter AcrB transmembrane domain"/>
    <property type="match status" value="2"/>
</dbReference>
<feature type="transmembrane region" description="Helical" evidence="1">
    <location>
        <begin position="529"/>
        <end position="552"/>
    </location>
</feature>
<dbReference type="AlphaFoldDB" id="A0A7X9XDA8"/>
<protein>
    <submittedName>
        <fullName evidence="2">Efflux RND transporter permease subunit</fullName>
    </submittedName>
</protein>
<evidence type="ECO:0000313" key="2">
    <source>
        <dbReference type="EMBL" id="NME72610.1"/>
    </source>
</evidence>
<dbReference type="SUPFAM" id="SSF82693">
    <property type="entry name" value="Multidrug efflux transporter AcrB pore domain, PN1, PN2, PC1 and PC2 subdomains"/>
    <property type="match status" value="2"/>
</dbReference>
<name>A0A7X9XDA8_9BACT</name>
<dbReference type="InterPro" id="IPR001036">
    <property type="entry name" value="Acrflvin-R"/>
</dbReference>
<keyword evidence="3" id="KW-1185">Reference proteome</keyword>
<dbReference type="Pfam" id="PF00873">
    <property type="entry name" value="ACR_tran"/>
    <property type="match status" value="1"/>
</dbReference>
<keyword evidence="1" id="KW-1133">Transmembrane helix</keyword>
<keyword evidence="1" id="KW-0812">Transmembrane</keyword>
<dbReference type="Gene3D" id="3.30.2090.10">
    <property type="entry name" value="Multidrug efflux transporter AcrB TolC docking domain, DN and DC subdomains"/>
    <property type="match status" value="2"/>
</dbReference>
<evidence type="ECO:0000313" key="3">
    <source>
        <dbReference type="Proteomes" id="UP000576082"/>
    </source>
</evidence>
<dbReference type="Gene3D" id="3.30.70.1320">
    <property type="entry name" value="Multidrug efflux transporter AcrB pore domain like"/>
    <property type="match status" value="1"/>
</dbReference>
<feature type="transmembrane region" description="Helical" evidence="1">
    <location>
        <begin position="868"/>
        <end position="887"/>
    </location>
</feature>
<dbReference type="PANTHER" id="PTHR32063">
    <property type="match status" value="1"/>
</dbReference>
<feature type="transmembrane region" description="Helical" evidence="1">
    <location>
        <begin position="12"/>
        <end position="30"/>
    </location>
</feature>
<organism evidence="2 3">
    <name type="scientific">Flammeovirga aprica JL-4</name>
    <dbReference type="NCBI Taxonomy" id="694437"/>
    <lineage>
        <taxon>Bacteria</taxon>
        <taxon>Pseudomonadati</taxon>
        <taxon>Bacteroidota</taxon>
        <taxon>Cytophagia</taxon>
        <taxon>Cytophagales</taxon>
        <taxon>Flammeovirgaceae</taxon>
        <taxon>Flammeovirga</taxon>
    </lineage>
</organism>
<proteinExistence type="predicted"/>
<sequence length="946" mass="104153">MVNFAKFSIEKNRIVLSVLAVVMIMGIVFYQSLSRDSMPPFTVRVATIVASFPGASPDRVEELVTDKIEKVAQELPELKKVTSDSRTGLSVVTVELKMDVSPEELQPVWDRLRRKLEMMSDLPSNVYPQLQDDGIGEVFGIAVGITSDGFSYAEVKKYADQLRNDLISLEDAAKVNINGEQEERVFIKFDNAKLKNYGLTSSSLEQMISATNILNTGGEINVKNERIVLEPSGNFNAIKDIRNMLIPVGNNGDVILLSDVATIEKGYIYPQKQIVKINGQKGVSLHISLKEGRNILNLGKEVDQVLAEYQEQLPIGLEVLRLSSLDHYIDHKVSDFEGNLIQSVVIVLAVMLIFLGMRTGLVIASLIPMVTIATFMVMGLFDMGINQISLAALIMALGMMVDNGIVVAESIMVKMEEGIEVKKAAIDSVQELFYPLLISTLTTSAAFLSFYMAESIMGDIMGPIFSVISIALISSWLISLSIISLLCVYFLKVKPKGEQKKKFLDRMIDALKSGYHQVILISLKYKKTVVAGVGVMFVLSILGFGLLEVLFFPDSDRNMITIDINLPQGSRIESTQEVIKELEGFFREELMVNDNRTEGITSWTSFIGEGPSSYDLGYTADEPNANYAHILVNTSDQLINNALIKKIDEYSFLHLQNADVKAGLLGAGSGGAPIEIKVSGNNPDHLQKIASSIRAELSKVEGTKNVKDDWGPKGKKFVIEIDQSKAQSAGMTNQDIAVSLQTILDGFQTGEFREDEKSIPILLQSIESSDLSISALKTANVYSQNTGKSVPLNQVAEIVPVWQYTQIKRENLKRTITVECELTEDGNANSIMTAIQPWLDQEQKNWGAGYSYSLGGDAEESAENMGAVFVYLPLSAFIIVMLLVMQFNSFRKMTIILLTIPLGVIGMVIGLLVFQVPFGFMAFLGIISLAGIVINNAIVLIERIEV</sequence>
<dbReference type="Gene3D" id="1.20.1640.10">
    <property type="entry name" value="Multidrug efflux transporter AcrB transmembrane domain"/>
    <property type="match status" value="2"/>
</dbReference>
<accession>A0A7X9XDA8</accession>
<feature type="transmembrane region" description="Helical" evidence="1">
    <location>
        <begin position="340"/>
        <end position="356"/>
    </location>
</feature>
<dbReference type="InterPro" id="IPR027463">
    <property type="entry name" value="AcrB_DN_DC_subdom"/>
</dbReference>
<dbReference type="PRINTS" id="PR00702">
    <property type="entry name" value="ACRIFLAVINRP"/>
</dbReference>